<reference evidence="6" key="2">
    <citation type="submission" date="2021-03" db="EMBL/GenBank/DDBJ databases">
        <authorList>
            <consortium name="NCBI Pathogen Detection Project"/>
        </authorList>
    </citation>
    <scope>NUCLEOTIDE SEQUENCE</scope>
    <source>
        <strain evidence="6">ST-87-5</strain>
    </source>
</reference>
<keyword evidence="1" id="KW-0210">Decarboxylase</keyword>
<dbReference type="InterPro" id="IPR003817">
    <property type="entry name" value="PS_Dcarbxylase"/>
</dbReference>
<proteinExistence type="predicted"/>
<evidence type="ECO:0000256" key="3">
    <source>
        <dbReference type="ARBA" id="ARBA00023239"/>
    </source>
</evidence>
<dbReference type="AlphaFoldDB" id="A0A8H9VSC9"/>
<sequence length="114" mass="12290">IETVWAGTITPPREGIIKRWTWPAGENDGSVALLKGQEMGRFKLGSTVINLFAPGKVNLVEQLESLSVTKIGQPLAVSTETFVTPDAEPAPLPAEEIEAEHDASPLVDDKKDQV</sequence>
<dbReference type="EMBL" id="DADRWU010000223">
    <property type="protein sequence ID" value="HBA4249767.1"/>
    <property type="molecule type" value="Genomic_DNA"/>
</dbReference>
<evidence type="ECO:0000256" key="5">
    <source>
        <dbReference type="SAM" id="MobiDB-lite"/>
    </source>
</evidence>
<evidence type="ECO:0000256" key="2">
    <source>
        <dbReference type="ARBA" id="ARBA00023145"/>
    </source>
</evidence>
<gene>
    <name evidence="6" type="ORF">J5U05_005078</name>
</gene>
<dbReference type="GO" id="GO:0008654">
    <property type="term" value="P:phospholipid biosynthetic process"/>
    <property type="evidence" value="ECO:0007669"/>
    <property type="project" value="InterPro"/>
</dbReference>
<keyword evidence="2" id="KW-0865">Zymogen</keyword>
<feature type="compositionally biased region" description="Basic and acidic residues" evidence="5">
    <location>
        <begin position="100"/>
        <end position="114"/>
    </location>
</feature>
<keyword evidence="3" id="KW-0456">Lyase</keyword>
<protein>
    <submittedName>
        <fullName evidence="6">Phosphatidylserine decarboxylase</fullName>
    </submittedName>
</protein>
<evidence type="ECO:0000256" key="4">
    <source>
        <dbReference type="ARBA" id="ARBA00023317"/>
    </source>
</evidence>
<reference evidence="6" key="1">
    <citation type="journal article" date="2018" name="Genome Biol.">
        <title>SKESA: strategic k-mer extension for scrupulous assemblies.</title>
        <authorList>
            <person name="Souvorov A."/>
            <person name="Agarwala R."/>
            <person name="Lipman D.J."/>
        </authorList>
    </citation>
    <scope>NUCLEOTIDE SEQUENCE</scope>
    <source>
        <strain evidence="6">ST-87-5</strain>
    </source>
</reference>
<evidence type="ECO:0000313" key="6">
    <source>
        <dbReference type="EMBL" id="HBA4249767.1"/>
    </source>
</evidence>
<accession>A0A8H9VSC9</accession>
<dbReference type="Pfam" id="PF02666">
    <property type="entry name" value="PS_Dcarbxylase"/>
    <property type="match status" value="1"/>
</dbReference>
<dbReference type="GO" id="GO:0004609">
    <property type="term" value="F:phosphatidylserine decarboxylase activity"/>
    <property type="evidence" value="ECO:0007669"/>
    <property type="project" value="InterPro"/>
</dbReference>
<name>A0A8H9VSC9_ECOLX</name>
<evidence type="ECO:0000256" key="1">
    <source>
        <dbReference type="ARBA" id="ARBA00022793"/>
    </source>
</evidence>
<feature type="region of interest" description="Disordered" evidence="5">
    <location>
        <begin position="84"/>
        <end position="114"/>
    </location>
</feature>
<keyword evidence="4" id="KW-0670">Pyruvate</keyword>
<feature type="non-terminal residue" evidence="6">
    <location>
        <position position="1"/>
    </location>
</feature>
<dbReference type="Proteomes" id="UP000871786">
    <property type="component" value="Unassembled WGS sequence"/>
</dbReference>
<organism evidence="6">
    <name type="scientific">Escherichia coli</name>
    <dbReference type="NCBI Taxonomy" id="562"/>
    <lineage>
        <taxon>Bacteria</taxon>
        <taxon>Pseudomonadati</taxon>
        <taxon>Pseudomonadota</taxon>
        <taxon>Gammaproteobacteria</taxon>
        <taxon>Enterobacterales</taxon>
        <taxon>Enterobacteriaceae</taxon>
        <taxon>Escherichia</taxon>
    </lineage>
</organism>
<comment type="caution">
    <text evidence="6">The sequence shown here is derived from an EMBL/GenBank/DDBJ whole genome shotgun (WGS) entry which is preliminary data.</text>
</comment>